<dbReference type="AlphaFoldDB" id="A0A2N9G8N7"/>
<name>A0A2N9G8N7_FAGSY</name>
<dbReference type="EMBL" id="OIVN01001381">
    <property type="protein sequence ID" value="SPC93322.1"/>
    <property type="molecule type" value="Genomic_DNA"/>
</dbReference>
<evidence type="ECO:0000313" key="2">
    <source>
        <dbReference type="EMBL" id="SPC99017.1"/>
    </source>
</evidence>
<evidence type="ECO:0000313" key="1">
    <source>
        <dbReference type="EMBL" id="SPC93322.1"/>
    </source>
</evidence>
<sequence length="108" mass="12358">MIEDLFDDLLQQNWIALPEIKRPHEVGKVDDPKDCRFHRLISHPLKDCFVLKDKIQELLDNKVIVMSTPEEAATANPVSVTPEGFPQEMLKEESKGSKGEEIEEVFRG</sequence>
<protein>
    <submittedName>
        <fullName evidence="2">Uncharacterized protein</fullName>
    </submittedName>
</protein>
<proteinExistence type="predicted"/>
<organism evidence="2">
    <name type="scientific">Fagus sylvatica</name>
    <name type="common">Beechnut</name>
    <dbReference type="NCBI Taxonomy" id="28930"/>
    <lineage>
        <taxon>Eukaryota</taxon>
        <taxon>Viridiplantae</taxon>
        <taxon>Streptophyta</taxon>
        <taxon>Embryophyta</taxon>
        <taxon>Tracheophyta</taxon>
        <taxon>Spermatophyta</taxon>
        <taxon>Magnoliopsida</taxon>
        <taxon>eudicotyledons</taxon>
        <taxon>Gunneridae</taxon>
        <taxon>Pentapetalae</taxon>
        <taxon>rosids</taxon>
        <taxon>fabids</taxon>
        <taxon>Fagales</taxon>
        <taxon>Fagaceae</taxon>
        <taxon>Fagus</taxon>
    </lineage>
</organism>
<gene>
    <name evidence="1" type="ORF">FSB_LOCUS21204</name>
    <name evidence="2" type="ORF">FSB_LOCUS26899</name>
</gene>
<dbReference type="EMBL" id="OIVN01001924">
    <property type="protein sequence ID" value="SPC99017.1"/>
    <property type="molecule type" value="Genomic_DNA"/>
</dbReference>
<accession>A0A2N9G8N7</accession>
<reference evidence="2" key="1">
    <citation type="submission" date="2018-02" db="EMBL/GenBank/DDBJ databases">
        <authorList>
            <person name="Cohen D.B."/>
            <person name="Kent A.D."/>
        </authorList>
    </citation>
    <scope>NUCLEOTIDE SEQUENCE</scope>
</reference>